<sequence>MVASKGAISSTTIISAIVISGTIAFGVQQYATPAKPQDTATEDEHAINFESAEAMAAQTLPGRPGNLTPDQEVKLKEMWSQLLEIYGVTSANTNGGSSRPSLDTPTTGTSTPTAKPKKRLGIFGSKKDKSDPSTPNGAASEGADNDKHGQNREFASAIASQSPEELHQAFWVFVKTDNPDALLLRFLRARKWDVHAAIVMLVSTGQWRTKEMHVDDDIMLRGEAWAVREAAEGITAQEKKEGEDFLAQLRMGKSFLHGIDKEGRPCCYVRCRLHRGGEQTEKSLERFTVYTIETARFLLRPPVDTATVVFDMTDFSLANMDYTPVKFMIKCFEANYPESLGSVVVYKSPWVFHSIWKIIRGWLDPVVASKVHFASNVGELETWIPKGRILKECGGDEDWSYTFPEPSVDEEKVLNDSQGKEAVLSERRRLAKEYEEETMAWISGSGAASEKRASLTKELETSYWKLDPFVRATSLYDRSRIIQPGGKLEFYPGQGSTNGVGGRDHELD</sequence>
<dbReference type="InterPro" id="IPR011074">
    <property type="entry name" value="CRAL/TRIO_N_dom"/>
</dbReference>
<keyword evidence="4" id="KW-1185">Reference proteome</keyword>
<dbReference type="PROSITE" id="PS50191">
    <property type="entry name" value="CRAL_TRIO"/>
    <property type="match status" value="1"/>
</dbReference>
<reference evidence="4" key="1">
    <citation type="submission" date="2017-03" db="EMBL/GenBank/DDBJ databases">
        <title>Genomes of endolithic fungi from Antarctica.</title>
        <authorList>
            <person name="Coleine C."/>
            <person name="Masonjones S."/>
            <person name="Stajich J.E."/>
        </authorList>
    </citation>
    <scope>NUCLEOTIDE SEQUENCE [LARGE SCALE GENOMIC DNA]</scope>
    <source>
        <strain evidence="4">CCFEE 5527</strain>
    </source>
</reference>
<protein>
    <recommendedName>
        <fullName evidence="2">CRAL-TRIO domain-containing protein</fullName>
    </recommendedName>
</protein>
<dbReference type="Gene3D" id="3.40.525.10">
    <property type="entry name" value="CRAL-TRIO lipid binding domain"/>
    <property type="match status" value="1"/>
</dbReference>
<dbReference type="Pfam" id="PF03765">
    <property type="entry name" value="CRAL_TRIO_N"/>
    <property type="match status" value="1"/>
</dbReference>
<dbReference type="FunCoup" id="A0A1V8SA25">
    <property type="interactions" value="315"/>
</dbReference>
<dbReference type="AlphaFoldDB" id="A0A1V8SA25"/>
<proteinExistence type="predicted"/>
<name>A0A1V8SA25_9PEZI</name>
<evidence type="ECO:0000256" key="1">
    <source>
        <dbReference type="SAM" id="MobiDB-lite"/>
    </source>
</evidence>
<accession>A0A1V8SA25</accession>
<dbReference type="SUPFAM" id="SSF52087">
    <property type="entry name" value="CRAL/TRIO domain"/>
    <property type="match status" value="1"/>
</dbReference>
<dbReference type="SMART" id="SM01100">
    <property type="entry name" value="CRAL_TRIO_N"/>
    <property type="match status" value="1"/>
</dbReference>
<comment type="caution">
    <text evidence="3">The sequence shown here is derived from an EMBL/GenBank/DDBJ whole genome shotgun (WGS) entry which is preliminary data.</text>
</comment>
<dbReference type="InterPro" id="IPR036865">
    <property type="entry name" value="CRAL-TRIO_dom_sf"/>
</dbReference>
<evidence type="ECO:0000313" key="4">
    <source>
        <dbReference type="Proteomes" id="UP000192596"/>
    </source>
</evidence>
<dbReference type="Proteomes" id="UP000192596">
    <property type="component" value="Unassembled WGS sequence"/>
</dbReference>
<dbReference type="SMART" id="SM00516">
    <property type="entry name" value="SEC14"/>
    <property type="match status" value="1"/>
</dbReference>
<feature type="region of interest" description="Disordered" evidence="1">
    <location>
        <begin position="487"/>
        <end position="508"/>
    </location>
</feature>
<dbReference type="PANTHER" id="PTHR46590">
    <property type="entry name" value="PHOSPHATIDYLINOSITOL TRANSFER PROTEIN CSR1-RELATED"/>
    <property type="match status" value="1"/>
</dbReference>
<dbReference type="SUPFAM" id="SSF46938">
    <property type="entry name" value="CRAL/TRIO N-terminal domain"/>
    <property type="match status" value="1"/>
</dbReference>
<dbReference type="EMBL" id="NAJO01000077">
    <property type="protein sequence ID" value="OQN95857.1"/>
    <property type="molecule type" value="Genomic_DNA"/>
</dbReference>
<dbReference type="InterPro" id="IPR052432">
    <property type="entry name" value="PITP/CRAL-TRIO"/>
</dbReference>
<dbReference type="OrthoDB" id="43460at2759"/>
<dbReference type="STRING" id="1507870.A0A1V8SA25"/>
<organism evidence="3 4">
    <name type="scientific">Cryoendolithus antarcticus</name>
    <dbReference type="NCBI Taxonomy" id="1507870"/>
    <lineage>
        <taxon>Eukaryota</taxon>
        <taxon>Fungi</taxon>
        <taxon>Dikarya</taxon>
        <taxon>Ascomycota</taxon>
        <taxon>Pezizomycotina</taxon>
        <taxon>Dothideomycetes</taxon>
        <taxon>Dothideomycetidae</taxon>
        <taxon>Cladosporiales</taxon>
        <taxon>Cladosporiaceae</taxon>
        <taxon>Cryoendolithus</taxon>
    </lineage>
</organism>
<dbReference type="InterPro" id="IPR001251">
    <property type="entry name" value="CRAL-TRIO_dom"/>
</dbReference>
<feature type="compositionally biased region" description="Low complexity" evidence="1">
    <location>
        <begin position="104"/>
        <end position="114"/>
    </location>
</feature>
<dbReference type="CDD" id="cd00170">
    <property type="entry name" value="SEC14"/>
    <property type="match status" value="1"/>
</dbReference>
<evidence type="ECO:0000259" key="2">
    <source>
        <dbReference type="PROSITE" id="PS50191"/>
    </source>
</evidence>
<dbReference type="Pfam" id="PF00650">
    <property type="entry name" value="CRAL_TRIO"/>
    <property type="match status" value="1"/>
</dbReference>
<gene>
    <name evidence="3" type="ORF">B0A48_18142</name>
</gene>
<evidence type="ECO:0000313" key="3">
    <source>
        <dbReference type="EMBL" id="OQN95857.1"/>
    </source>
</evidence>
<dbReference type="PANTHER" id="PTHR46590:SF1">
    <property type="entry name" value="PHOSPHATIDYLINOSITOL TRANSFER PROTEIN CSR1"/>
    <property type="match status" value="1"/>
</dbReference>
<dbReference type="InterPro" id="IPR036273">
    <property type="entry name" value="CRAL/TRIO_N_dom_sf"/>
</dbReference>
<feature type="domain" description="CRAL-TRIO" evidence="2">
    <location>
        <begin position="238"/>
        <end position="401"/>
    </location>
</feature>
<feature type="compositionally biased region" description="Polar residues" evidence="1">
    <location>
        <begin position="90"/>
        <end position="103"/>
    </location>
</feature>
<dbReference type="InParanoid" id="A0A1V8SA25"/>
<feature type="region of interest" description="Disordered" evidence="1">
    <location>
        <begin position="90"/>
        <end position="148"/>
    </location>
</feature>